<dbReference type="SUPFAM" id="SSF53474">
    <property type="entry name" value="alpha/beta-Hydrolases"/>
    <property type="match status" value="1"/>
</dbReference>
<evidence type="ECO:0008006" key="3">
    <source>
        <dbReference type="Google" id="ProtNLM"/>
    </source>
</evidence>
<dbReference type="AlphaFoldDB" id="A0A1F5SMQ9"/>
<proteinExistence type="predicted"/>
<organism evidence="1 2">
    <name type="scientific">Candidatus Falkowbacteria bacterium RIFOXYA2_FULL_47_19</name>
    <dbReference type="NCBI Taxonomy" id="1797994"/>
    <lineage>
        <taxon>Bacteria</taxon>
        <taxon>Candidatus Falkowiibacteriota</taxon>
    </lineage>
</organism>
<evidence type="ECO:0000313" key="1">
    <source>
        <dbReference type="EMBL" id="OGF28005.1"/>
    </source>
</evidence>
<comment type="caution">
    <text evidence="1">The sequence shown here is derived from an EMBL/GenBank/DDBJ whole genome shotgun (WGS) entry which is preliminary data.</text>
</comment>
<dbReference type="EMBL" id="MFGB01000005">
    <property type="protein sequence ID" value="OGF28005.1"/>
    <property type="molecule type" value="Genomic_DNA"/>
</dbReference>
<dbReference type="STRING" id="1797994.A2227_04880"/>
<name>A0A1F5SMQ9_9BACT</name>
<accession>A0A1F5SMQ9</accession>
<reference evidence="1 2" key="1">
    <citation type="journal article" date="2016" name="Nat. Commun.">
        <title>Thousands of microbial genomes shed light on interconnected biogeochemical processes in an aquifer system.</title>
        <authorList>
            <person name="Anantharaman K."/>
            <person name="Brown C.T."/>
            <person name="Hug L.A."/>
            <person name="Sharon I."/>
            <person name="Castelle C.J."/>
            <person name="Probst A.J."/>
            <person name="Thomas B.C."/>
            <person name="Singh A."/>
            <person name="Wilkins M.J."/>
            <person name="Karaoz U."/>
            <person name="Brodie E.L."/>
            <person name="Williams K.H."/>
            <person name="Hubbard S.S."/>
            <person name="Banfield J.F."/>
        </authorList>
    </citation>
    <scope>NUCLEOTIDE SEQUENCE [LARGE SCALE GENOMIC DNA]</scope>
</reference>
<dbReference type="Proteomes" id="UP000178367">
    <property type="component" value="Unassembled WGS sequence"/>
</dbReference>
<evidence type="ECO:0000313" key="2">
    <source>
        <dbReference type="Proteomes" id="UP000178367"/>
    </source>
</evidence>
<sequence>MFTGHKIFCALIVIACLIAGCGHVPLNPDYAGPKILPDKIKKEFACEKFRGDYVESVIEIKKDYVVRRVEFKPAQDISGIDHNIMLDYYDVGYGKPGPVILCLPILGGSNLETEFFARYYASRGLAAIIVHRQQGYKKEKNIENLDNLLRQMVFDHKQAIDWIEMRPELDSGRIGVFGISMGSIKASLLQALDQRVSAGVYCLVGGDLPYILVHSNEPGIIKRRKQIMADKGFNETEFYDTLKKKIQCDPIKYAEYIDARRVLMVLALFDKTVPYEKGIELWEKIGRPELYKMPASHYTSLVFIFYIRSRAFDFFHKQL</sequence>
<dbReference type="Gene3D" id="3.40.50.1820">
    <property type="entry name" value="alpha/beta hydrolase"/>
    <property type="match status" value="1"/>
</dbReference>
<dbReference type="PROSITE" id="PS51257">
    <property type="entry name" value="PROKAR_LIPOPROTEIN"/>
    <property type="match status" value="1"/>
</dbReference>
<dbReference type="InterPro" id="IPR029058">
    <property type="entry name" value="AB_hydrolase_fold"/>
</dbReference>
<protein>
    <recommendedName>
        <fullName evidence="3">Dienelactone hydrolase domain-containing protein</fullName>
    </recommendedName>
</protein>
<gene>
    <name evidence="1" type="ORF">A2227_04880</name>
</gene>